<gene>
    <name evidence="1" type="ORF">QFC19_006245</name>
</gene>
<comment type="caution">
    <text evidence="1">The sequence shown here is derived from an EMBL/GenBank/DDBJ whole genome shotgun (WGS) entry which is preliminary data.</text>
</comment>
<sequence length="195" mass="22085">MLSSLARNLTTELRQQKSFDRLRFFLERFEARAGIHPAPPSRPVVDSEASGGEARRQVERRQLNSAVAPWLPPLWISPSSSHLKPSTSKMVNIPKTRRTYCKGKQCRKHTPHKVTQYKAGKASLVAQGKRRYDRKQSGYGGQTKPVFHKKAKTTKKVVIRLECASCKTKSQLTLKRCKHFELGGDKRQKGAALTF</sequence>
<dbReference type="EMBL" id="JASBWR010000073">
    <property type="protein sequence ID" value="KAJ9098906.1"/>
    <property type="molecule type" value="Genomic_DNA"/>
</dbReference>
<dbReference type="Proteomes" id="UP001241377">
    <property type="component" value="Unassembled WGS sequence"/>
</dbReference>
<keyword evidence="2" id="KW-1185">Reference proteome</keyword>
<organism evidence="1 2">
    <name type="scientific">Naganishia cerealis</name>
    <dbReference type="NCBI Taxonomy" id="610337"/>
    <lineage>
        <taxon>Eukaryota</taxon>
        <taxon>Fungi</taxon>
        <taxon>Dikarya</taxon>
        <taxon>Basidiomycota</taxon>
        <taxon>Agaricomycotina</taxon>
        <taxon>Tremellomycetes</taxon>
        <taxon>Filobasidiales</taxon>
        <taxon>Filobasidiaceae</taxon>
        <taxon>Naganishia</taxon>
    </lineage>
</organism>
<accession>A0ACC2VJX2</accession>
<proteinExistence type="predicted"/>
<protein>
    <submittedName>
        <fullName evidence="1">Uncharacterized protein</fullName>
    </submittedName>
</protein>
<evidence type="ECO:0000313" key="1">
    <source>
        <dbReference type="EMBL" id="KAJ9098906.1"/>
    </source>
</evidence>
<reference evidence="1" key="1">
    <citation type="submission" date="2023-04" db="EMBL/GenBank/DDBJ databases">
        <title>Draft Genome sequencing of Naganishia species isolated from polar environments using Oxford Nanopore Technology.</title>
        <authorList>
            <person name="Leo P."/>
            <person name="Venkateswaran K."/>
        </authorList>
    </citation>
    <scope>NUCLEOTIDE SEQUENCE</scope>
    <source>
        <strain evidence="1">MNA-CCFEE 5261</strain>
    </source>
</reference>
<evidence type="ECO:0000313" key="2">
    <source>
        <dbReference type="Proteomes" id="UP001241377"/>
    </source>
</evidence>
<name>A0ACC2VJX2_9TREE</name>